<dbReference type="EMBL" id="CAJOBC010026346">
    <property type="protein sequence ID" value="CAF4070665.1"/>
    <property type="molecule type" value="Genomic_DNA"/>
</dbReference>
<dbReference type="OrthoDB" id="60477at2759"/>
<dbReference type="GO" id="GO:0005737">
    <property type="term" value="C:cytoplasm"/>
    <property type="evidence" value="ECO:0007669"/>
    <property type="project" value="TreeGrafter"/>
</dbReference>
<comment type="caution">
    <text evidence="3">The sequence shown here is derived from an EMBL/GenBank/DDBJ whole genome shotgun (WGS) entry which is preliminary data.</text>
</comment>
<accession>A0A815BU87</accession>
<evidence type="ECO:0000313" key="2">
    <source>
        <dbReference type="EMBL" id="CAF1156335.1"/>
    </source>
</evidence>
<feature type="non-terminal residue" evidence="3">
    <location>
        <position position="1"/>
    </location>
</feature>
<gene>
    <name evidence="3" type="ORF">GPM918_LOCUS27401</name>
    <name evidence="2" type="ORF">OVA965_LOCUS21863</name>
    <name evidence="5" type="ORF">SRO942_LOCUS27720</name>
    <name evidence="4" type="ORF">TMI583_LOCUS22576</name>
</gene>
<dbReference type="Proteomes" id="UP000681722">
    <property type="component" value="Unassembled WGS sequence"/>
</dbReference>
<dbReference type="Pfam" id="PF25556">
    <property type="entry name" value="SET_TTL"/>
    <property type="match status" value="1"/>
</dbReference>
<dbReference type="PANTHER" id="PTHR46088">
    <property type="entry name" value="TUBULIN--TYROSINE LIGASE-LIKE PROTEIN 12"/>
    <property type="match status" value="1"/>
</dbReference>
<evidence type="ECO:0000313" key="3">
    <source>
        <dbReference type="EMBL" id="CAF1277685.1"/>
    </source>
</evidence>
<dbReference type="EMBL" id="CAJNOK010012118">
    <property type="protein sequence ID" value="CAF1156335.1"/>
    <property type="molecule type" value="Genomic_DNA"/>
</dbReference>
<dbReference type="InterPro" id="IPR027749">
    <property type="entry name" value="TTLL12"/>
</dbReference>
<protein>
    <recommendedName>
        <fullName evidence="1">Tubulin--tyrosine ligase-like protein 12 SET-like domain-containing protein</fullName>
    </recommendedName>
</protein>
<feature type="domain" description="Tubulin--tyrosine ligase-like protein 12 SET-like" evidence="1">
    <location>
        <begin position="88"/>
        <end position="160"/>
    </location>
</feature>
<dbReference type="Proteomes" id="UP000677228">
    <property type="component" value="Unassembled WGS sequence"/>
</dbReference>
<dbReference type="EMBL" id="CAJOBA010033584">
    <property type="protein sequence ID" value="CAF3967689.1"/>
    <property type="molecule type" value="Genomic_DNA"/>
</dbReference>
<dbReference type="InterPro" id="IPR057954">
    <property type="entry name" value="SET_TTL12"/>
</dbReference>
<name>A0A815BU87_9BILA</name>
<reference evidence="3" key="1">
    <citation type="submission" date="2021-02" db="EMBL/GenBank/DDBJ databases">
        <authorList>
            <person name="Nowell W R."/>
        </authorList>
    </citation>
    <scope>NUCLEOTIDE SEQUENCE</scope>
</reference>
<evidence type="ECO:0000313" key="4">
    <source>
        <dbReference type="EMBL" id="CAF3967689.1"/>
    </source>
</evidence>
<sequence>TLKLFCMMNGNDGQGGDPQIDSTILNSFIDLHRSQLELSNIPEHYWPNIYHKLYNEIFDVGEYFQIVELQDDEDKTVGRELRVKDEHTILNKDDPYMIFVIDHAYTYRLDQIQKQLYQLPQLVDRLCRMMFIDIDEEHEKKIEKIIEEMWKLNHTYTFTTAGTMNIGKVSVNNQTQYDGELFIEPCQICIERRQHFTQTIEQETQYVKFTSSCLVQTDDIEIRESPSSSAEIQCTLYKDDVEKMIEQYCQTSQVAEALIKFLLQLSASLTERSSCLH</sequence>
<evidence type="ECO:0000259" key="1">
    <source>
        <dbReference type="Pfam" id="PF25556"/>
    </source>
</evidence>
<dbReference type="AlphaFoldDB" id="A0A815BU87"/>
<organism evidence="3 6">
    <name type="scientific">Didymodactylos carnosus</name>
    <dbReference type="NCBI Taxonomy" id="1234261"/>
    <lineage>
        <taxon>Eukaryota</taxon>
        <taxon>Metazoa</taxon>
        <taxon>Spiralia</taxon>
        <taxon>Gnathifera</taxon>
        <taxon>Rotifera</taxon>
        <taxon>Eurotatoria</taxon>
        <taxon>Bdelloidea</taxon>
        <taxon>Philodinida</taxon>
        <taxon>Philodinidae</taxon>
        <taxon>Didymodactylos</taxon>
    </lineage>
</organism>
<proteinExistence type="predicted"/>
<keyword evidence="6" id="KW-1185">Reference proteome</keyword>
<evidence type="ECO:0000313" key="6">
    <source>
        <dbReference type="Proteomes" id="UP000663829"/>
    </source>
</evidence>
<dbReference type="Proteomes" id="UP000663829">
    <property type="component" value="Unassembled WGS sequence"/>
</dbReference>
<evidence type="ECO:0000313" key="5">
    <source>
        <dbReference type="EMBL" id="CAF4070665.1"/>
    </source>
</evidence>
<dbReference type="EMBL" id="CAJNOQ010011476">
    <property type="protein sequence ID" value="CAF1277685.1"/>
    <property type="molecule type" value="Genomic_DNA"/>
</dbReference>
<dbReference type="PANTHER" id="PTHR46088:SF1">
    <property type="entry name" value="TUBULIN--TYROSINE LIGASE-LIKE PROTEIN 12"/>
    <property type="match status" value="1"/>
</dbReference>
<dbReference type="Proteomes" id="UP000682733">
    <property type="component" value="Unassembled WGS sequence"/>
</dbReference>